<dbReference type="KEGG" id="pbap:Pla133_40360"/>
<accession>A0A518BPL3</accession>
<comment type="subcellular location">
    <subcellularLocation>
        <location evidence="5">Cell membrane</location>
        <topology evidence="5">Multi-pass membrane protein</topology>
    </subcellularLocation>
    <subcellularLocation>
        <location evidence="1">Membrane</location>
        <topology evidence="1">Multi-pass membrane protein</topology>
    </subcellularLocation>
</comment>
<protein>
    <recommendedName>
        <fullName evidence="5">Probable membrane transporter protein</fullName>
    </recommendedName>
</protein>
<dbReference type="GO" id="GO:0005886">
    <property type="term" value="C:plasma membrane"/>
    <property type="evidence" value="ECO:0007669"/>
    <property type="project" value="UniProtKB-SubCell"/>
</dbReference>
<feature type="transmembrane region" description="Helical" evidence="5">
    <location>
        <begin position="251"/>
        <end position="270"/>
    </location>
</feature>
<keyword evidence="3 5" id="KW-1133">Transmembrane helix</keyword>
<organism evidence="6 7">
    <name type="scientific">Engelhardtia mirabilis</name>
    <dbReference type="NCBI Taxonomy" id="2528011"/>
    <lineage>
        <taxon>Bacteria</taxon>
        <taxon>Pseudomonadati</taxon>
        <taxon>Planctomycetota</taxon>
        <taxon>Planctomycetia</taxon>
        <taxon>Planctomycetia incertae sedis</taxon>
        <taxon>Engelhardtia</taxon>
    </lineage>
</organism>
<dbReference type="AlphaFoldDB" id="A0A518BPL3"/>
<dbReference type="PANTHER" id="PTHR43483:SF3">
    <property type="entry name" value="MEMBRANE TRANSPORTER PROTEIN HI_0806-RELATED"/>
    <property type="match status" value="1"/>
</dbReference>
<evidence type="ECO:0000256" key="4">
    <source>
        <dbReference type="ARBA" id="ARBA00023136"/>
    </source>
</evidence>
<feature type="transmembrane region" description="Helical" evidence="5">
    <location>
        <begin position="55"/>
        <end position="74"/>
    </location>
</feature>
<evidence type="ECO:0000256" key="5">
    <source>
        <dbReference type="RuleBase" id="RU363041"/>
    </source>
</evidence>
<gene>
    <name evidence="6" type="ORF">Pla133_40360</name>
</gene>
<feature type="transmembrane region" description="Helical" evidence="5">
    <location>
        <begin position="225"/>
        <end position="245"/>
    </location>
</feature>
<evidence type="ECO:0000256" key="1">
    <source>
        <dbReference type="ARBA" id="ARBA00004141"/>
    </source>
</evidence>
<feature type="transmembrane region" description="Helical" evidence="5">
    <location>
        <begin position="147"/>
        <end position="164"/>
    </location>
</feature>
<dbReference type="EMBL" id="CP036287">
    <property type="protein sequence ID" value="QDU68921.1"/>
    <property type="molecule type" value="Genomic_DNA"/>
</dbReference>
<keyword evidence="5" id="KW-1003">Cell membrane</keyword>
<evidence type="ECO:0000313" key="6">
    <source>
        <dbReference type="EMBL" id="QDU68921.1"/>
    </source>
</evidence>
<dbReference type="InterPro" id="IPR002781">
    <property type="entry name" value="TM_pro_TauE-like"/>
</dbReference>
<dbReference type="Proteomes" id="UP000316921">
    <property type="component" value="Chromosome"/>
</dbReference>
<dbReference type="Pfam" id="PF01925">
    <property type="entry name" value="TauE"/>
    <property type="match status" value="2"/>
</dbReference>
<keyword evidence="4 5" id="KW-0472">Membrane</keyword>
<dbReference type="RefSeq" id="WP_145068347.1">
    <property type="nucleotide sequence ID" value="NZ_CP036287.1"/>
</dbReference>
<reference evidence="6 7" key="1">
    <citation type="submission" date="2019-02" db="EMBL/GenBank/DDBJ databases">
        <title>Deep-cultivation of Planctomycetes and their phenomic and genomic characterization uncovers novel biology.</title>
        <authorList>
            <person name="Wiegand S."/>
            <person name="Jogler M."/>
            <person name="Boedeker C."/>
            <person name="Pinto D."/>
            <person name="Vollmers J."/>
            <person name="Rivas-Marin E."/>
            <person name="Kohn T."/>
            <person name="Peeters S.H."/>
            <person name="Heuer A."/>
            <person name="Rast P."/>
            <person name="Oberbeckmann S."/>
            <person name="Bunk B."/>
            <person name="Jeske O."/>
            <person name="Meyerdierks A."/>
            <person name="Storesund J.E."/>
            <person name="Kallscheuer N."/>
            <person name="Luecker S."/>
            <person name="Lage O.M."/>
            <person name="Pohl T."/>
            <person name="Merkel B.J."/>
            <person name="Hornburger P."/>
            <person name="Mueller R.-W."/>
            <person name="Bruemmer F."/>
            <person name="Labrenz M."/>
            <person name="Spormann A.M."/>
            <person name="Op den Camp H."/>
            <person name="Overmann J."/>
            <person name="Amann R."/>
            <person name="Jetten M.S.M."/>
            <person name="Mascher T."/>
            <person name="Medema M.H."/>
            <person name="Devos D.P."/>
            <person name="Kaster A.-K."/>
            <person name="Ovreas L."/>
            <person name="Rohde M."/>
            <person name="Galperin M.Y."/>
            <person name="Jogler C."/>
        </authorList>
    </citation>
    <scope>NUCLEOTIDE SEQUENCE [LARGE SCALE GENOMIC DNA]</scope>
    <source>
        <strain evidence="6 7">Pla133</strain>
    </source>
</reference>
<keyword evidence="7" id="KW-1185">Reference proteome</keyword>
<feature type="transmembrane region" description="Helical" evidence="5">
    <location>
        <begin position="86"/>
        <end position="108"/>
    </location>
</feature>
<evidence type="ECO:0000313" key="7">
    <source>
        <dbReference type="Proteomes" id="UP000316921"/>
    </source>
</evidence>
<dbReference type="PANTHER" id="PTHR43483">
    <property type="entry name" value="MEMBRANE TRANSPORTER PROTEIN HI_0806-RELATED"/>
    <property type="match status" value="1"/>
</dbReference>
<name>A0A518BPL3_9BACT</name>
<sequence>MSEGERDAALHDPAGGPSKLWLTPAAAAIAVLGSMAGIGGGLFTGPLLAIVYGFALRRAVATALGVVLVNALLSTATEMANPDGRILWGVAAAMAAGALLGAQIGIHVARRLDERRLRQVFVVVLALAGTRVVVDACSNGASVAEGSGAIAPIGYAIALIAGLLGGTASPVLGIGGGLVMVPTVYLLLPGAGFAEARACSLAVIVVTAARSLWLHARDGRVSWACVAWLAPGAALGGVVGARLVHRDGLDLVGQVILGLVLWLVAVLFTIQLRRSRRTA</sequence>
<keyword evidence="2 5" id="KW-0812">Transmembrane</keyword>
<comment type="similarity">
    <text evidence="5">Belongs to the 4-toluene sulfonate uptake permease (TSUP) (TC 2.A.102) family.</text>
</comment>
<feature type="transmembrane region" description="Helical" evidence="5">
    <location>
        <begin position="20"/>
        <end position="43"/>
    </location>
</feature>
<evidence type="ECO:0000256" key="2">
    <source>
        <dbReference type="ARBA" id="ARBA00022692"/>
    </source>
</evidence>
<proteinExistence type="inferred from homology"/>
<evidence type="ECO:0000256" key="3">
    <source>
        <dbReference type="ARBA" id="ARBA00022989"/>
    </source>
</evidence>
<feature type="transmembrane region" description="Helical" evidence="5">
    <location>
        <begin position="194"/>
        <end position="213"/>
    </location>
</feature>